<dbReference type="RefSeq" id="WP_279675422.1">
    <property type="nucleotide sequence ID" value="NZ_CP122566.1"/>
</dbReference>
<organism evidence="1 2">
    <name type="scientific">Auritidibacter ignavus</name>
    <dbReference type="NCBI Taxonomy" id="678932"/>
    <lineage>
        <taxon>Bacteria</taxon>
        <taxon>Bacillati</taxon>
        <taxon>Actinomycetota</taxon>
        <taxon>Actinomycetes</taxon>
        <taxon>Micrococcales</taxon>
        <taxon>Micrococcaceae</taxon>
        <taxon>Auritidibacter</taxon>
    </lineage>
</organism>
<gene>
    <name evidence="1" type="ORF">QDX21_06590</name>
</gene>
<keyword evidence="2" id="KW-1185">Reference proteome</keyword>
<sequence length="104" mass="11370">MSHIPPVARQFSPQWAHALLQALEIDPRIEINSAQLHQISCEQHLQTAPEHLTLGFIAGYAAGLAEGSRQAEFPQAHRASLRYIARVLPEILATGSHNDGGTRS</sequence>
<name>A0AAJ6DDF5_9MICC</name>
<proteinExistence type="predicted"/>
<dbReference type="EMBL" id="CP122566">
    <property type="protein sequence ID" value="WGH94439.1"/>
    <property type="molecule type" value="Genomic_DNA"/>
</dbReference>
<evidence type="ECO:0000313" key="2">
    <source>
        <dbReference type="Proteomes" id="UP001224674"/>
    </source>
</evidence>
<dbReference type="Proteomes" id="UP001224674">
    <property type="component" value="Chromosome"/>
</dbReference>
<evidence type="ECO:0000313" key="1">
    <source>
        <dbReference type="EMBL" id="WGH94439.1"/>
    </source>
</evidence>
<protein>
    <submittedName>
        <fullName evidence="1">Uncharacterized protein</fullName>
    </submittedName>
</protein>
<reference evidence="1 2" key="1">
    <citation type="submission" date="2023-03" db="EMBL/GenBank/DDBJ databases">
        <title>Complete genome sequences of several Auritidibacter ignavus strains isolated from ear infections.</title>
        <authorList>
            <person name="Baehr T."/>
            <person name="Baumhoegger A.M."/>
        </authorList>
    </citation>
    <scope>NUCLEOTIDE SEQUENCE [LARGE SCALE GENOMIC DNA]</scope>
    <source>
        <strain evidence="1 2">BABAE-6</strain>
    </source>
</reference>
<accession>A0AAJ6DDF5</accession>
<dbReference type="AlphaFoldDB" id="A0AAJ6DDF5"/>